<organism evidence="2 3">
    <name type="scientific">Lasallia pustulata</name>
    <dbReference type="NCBI Taxonomy" id="136370"/>
    <lineage>
        <taxon>Eukaryota</taxon>
        <taxon>Fungi</taxon>
        <taxon>Dikarya</taxon>
        <taxon>Ascomycota</taxon>
        <taxon>Pezizomycotina</taxon>
        <taxon>Lecanoromycetes</taxon>
        <taxon>OSLEUM clade</taxon>
        <taxon>Umbilicariomycetidae</taxon>
        <taxon>Umbilicariales</taxon>
        <taxon>Umbilicariaceae</taxon>
        <taxon>Lasallia</taxon>
    </lineage>
</organism>
<protein>
    <submittedName>
        <fullName evidence="2">Uncharacterized protein</fullName>
    </submittedName>
</protein>
<evidence type="ECO:0000313" key="2">
    <source>
        <dbReference type="EMBL" id="KAA6409562.1"/>
    </source>
</evidence>
<evidence type="ECO:0000256" key="1">
    <source>
        <dbReference type="SAM" id="Phobius"/>
    </source>
</evidence>
<name>A0A5M8PKY3_9LECA</name>
<gene>
    <name evidence="2" type="ORF">FRX48_06173</name>
</gene>
<dbReference type="AlphaFoldDB" id="A0A5M8PKY3"/>
<evidence type="ECO:0000313" key="3">
    <source>
        <dbReference type="Proteomes" id="UP000324767"/>
    </source>
</evidence>
<sequence length="585" mass="64029">MISPWFKRLNNPQYYELHAPAAHTNYDIQGDISSAVPPSRTPSYPSLGKPTVKKRFHILDISAAGLSFICAALAITVVANQSVSWRLKPESRQLIVVGFLLGIMNLCLSSVTTTLFLLLEARFGPSTLHNCDGILRSNFLRSRLSLVWRLILVLMMALPLALSAAYKNFLGGESAVQVNGTTYIGNASYYGMFAPPGLQSVGQQTGISLFANATLPFAVATPSQNGSEPPLPTYPRAYGFNILLPNNESTAMLDIPQPSYVSVIQQLLALGESWTITARVIATVATFNHSTGNESFIESMCAAADASSWAYETIDMFNYFRPALLDHPSPGDQSIQYIGFIPVSYTSASDISCTTGFVPYAIRYDISRQFCEGTWSITRGGIQLVDGSCNSTILPPEKQRVITDNSLFLGTYYMPSLVEFLGQFATSRNQSHWKGPYMATGIAAMLWSRITVLADMYDHPGLHGLIYSVNDTVIYIRPTLQKSSLLYCVLALQPLLIVLILGLRLMFHSTPLDTGFGLISILSGINRGSLDILGGAALSGELERSVKLVIQPIQDNQKGIMEYHVSLPSAAPMRHGRLNPKVMYH</sequence>
<comment type="caution">
    <text evidence="2">The sequence shown here is derived from an EMBL/GenBank/DDBJ whole genome shotgun (WGS) entry which is preliminary data.</text>
</comment>
<dbReference type="OrthoDB" id="5420013at2759"/>
<reference evidence="2 3" key="1">
    <citation type="submission" date="2019-09" db="EMBL/GenBank/DDBJ databases">
        <title>The hologenome of the rock-dwelling lichen Lasallia pustulata.</title>
        <authorList>
            <person name="Greshake Tzovaras B."/>
            <person name="Segers F."/>
            <person name="Bicker A."/>
            <person name="Dal Grande F."/>
            <person name="Otte J."/>
            <person name="Hankeln T."/>
            <person name="Schmitt I."/>
            <person name="Ebersberger I."/>
        </authorList>
    </citation>
    <scope>NUCLEOTIDE SEQUENCE [LARGE SCALE GENOMIC DNA]</scope>
    <source>
        <strain evidence="2">A1-1</strain>
    </source>
</reference>
<dbReference type="EMBL" id="VXIT01000010">
    <property type="protein sequence ID" value="KAA6409562.1"/>
    <property type="molecule type" value="Genomic_DNA"/>
</dbReference>
<keyword evidence="1" id="KW-0812">Transmembrane</keyword>
<accession>A0A5M8PKY3</accession>
<feature type="transmembrane region" description="Helical" evidence="1">
    <location>
        <begin position="146"/>
        <end position="166"/>
    </location>
</feature>
<keyword evidence="1" id="KW-1133">Transmembrane helix</keyword>
<feature type="transmembrane region" description="Helical" evidence="1">
    <location>
        <begin position="58"/>
        <end position="79"/>
    </location>
</feature>
<keyword evidence="1" id="KW-0472">Membrane</keyword>
<feature type="transmembrane region" description="Helical" evidence="1">
    <location>
        <begin position="94"/>
        <end position="119"/>
    </location>
</feature>
<proteinExistence type="predicted"/>
<dbReference type="Proteomes" id="UP000324767">
    <property type="component" value="Unassembled WGS sequence"/>
</dbReference>
<feature type="transmembrane region" description="Helical" evidence="1">
    <location>
        <begin position="484"/>
        <end position="503"/>
    </location>
</feature>